<reference evidence="2 3" key="1">
    <citation type="submission" date="2021-06" db="EMBL/GenBank/DDBJ databases">
        <authorList>
            <person name="Palmer J.M."/>
        </authorList>
    </citation>
    <scope>NUCLEOTIDE SEQUENCE [LARGE SCALE GENOMIC DNA]</scope>
    <source>
        <strain evidence="2 3">GA_2019</strain>
        <tissue evidence="2">Muscle</tissue>
    </source>
</reference>
<proteinExistence type="predicted"/>
<sequence>MEVQQKRKQVREGEKCEGAVPLSGSTQSVLGYGNEDIHHSGRSGAYAEGDGHQGEGGQIREDSPHDGADVKGDQTEGTAEAARNYRGGSEGSPGGMTSSAEMQ</sequence>
<evidence type="ECO:0000313" key="3">
    <source>
        <dbReference type="Proteomes" id="UP001476798"/>
    </source>
</evidence>
<feature type="region of interest" description="Disordered" evidence="1">
    <location>
        <begin position="1"/>
        <end position="103"/>
    </location>
</feature>
<name>A0ABV0MJ68_9TELE</name>
<evidence type="ECO:0000256" key="1">
    <source>
        <dbReference type="SAM" id="MobiDB-lite"/>
    </source>
</evidence>
<accession>A0ABV0MJ68</accession>
<comment type="caution">
    <text evidence="2">The sequence shown here is derived from an EMBL/GenBank/DDBJ whole genome shotgun (WGS) entry which is preliminary data.</text>
</comment>
<evidence type="ECO:0000313" key="2">
    <source>
        <dbReference type="EMBL" id="MEQ2159150.1"/>
    </source>
</evidence>
<protein>
    <submittedName>
        <fullName evidence="2">Uncharacterized protein</fullName>
    </submittedName>
</protein>
<keyword evidence="3" id="KW-1185">Reference proteome</keyword>
<organism evidence="2 3">
    <name type="scientific">Goodea atripinnis</name>
    <dbReference type="NCBI Taxonomy" id="208336"/>
    <lineage>
        <taxon>Eukaryota</taxon>
        <taxon>Metazoa</taxon>
        <taxon>Chordata</taxon>
        <taxon>Craniata</taxon>
        <taxon>Vertebrata</taxon>
        <taxon>Euteleostomi</taxon>
        <taxon>Actinopterygii</taxon>
        <taxon>Neopterygii</taxon>
        <taxon>Teleostei</taxon>
        <taxon>Neoteleostei</taxon>
        <taxon>Acanthomorphata</taxon>
        <taxon>Ovalentaria</taxon>
        <taxon>Atherinomorphae</taxon>
        <taxon>Cyprinodontiformes</taxon>
        <taxon>Goodeidae</taxon>
        <taxon>Goodea</taxon>
    </lineage>
</organism>
<gene>
    <name evidence="2" type="ORF">GOODEAATRI_019637</name>
</gene>
<dbReference type="Proteomes" id="UP001476798">
    <property type="component" value="Unassembled WGS sequence"/>
</dbReference>
<feature type="compositionally biased region" description="Basic and acidic residues" evidence="1">
    <location>
        <begin position="49"/>
        <end position="74"/>
    </location>
</feature>
<dbReference type="EMBL" id="JAHRIO010001759">
    <property type="protein sequence ID" value="MEQ2159150.1"/>
    <property type="molecule type" value="Genomic_DNA"/>
</dbReference>